<dbReference type="VEuPathDB" id="FungiDB:PODANS_6_460"/>
<keyword evidence="3" id="KW-1185">Reference proteome</keyword>
<gene>
    <name evidence="1" type="ORF">PODANS_6_460</name>
</gene>
<protein>
    <submittedName>
        <fullName evidence="1">Podospora anserina S mat+ genomic DNA chromosome 6, supercontig 2</fullName>
    </submittedName>
</protein>
<organism evidence="1">
    <name type="scientific">Podospora anserina (strain S / ATCC MYA-4624 / DSM 980 / FGSC 10383)</name>
    <name type="common">Pleurage anserina</name>
    <dbReference type="NCBI Taxonomy" id="515849"/>
    <lineage>
        <taxon>Eukaryota</taxon>
        <taxon>Fungi</taxon>
        <taxon>Dikarya</taxon>
        <taxon>Ascomycota</taxon>
        <taxon>Pezizomycotina</taxon>
        <taxon>Sordariomycetes</taxon>
        <taxon>Sordariomycetidae</taxon>
        <taxon>Sordariales</taxon>
        <taxon>Podosporaceae</taxon>
        <taxon>Podospora</taxon>
        <taxon>Podospora anserina</taxon>
    </lineage>
</organism>
<dbReference type="AlphaFoldDB" id="B2B3C3"/>
<dbReference type="KEGG" id="pan:PODANSg7512"/>
<dbReference type="EMBL" id="FO904941">
    <property type="protein sequence ID" value="CDP31004.1"/>
    <property type="molecule type" value="Genomic_DNA"/>
</dbReference>
<reference evidence="1" key="2">
    <citation type="submission" date="2008-07" db="EMBL/GenBank/DDBJ databases">
        <authorList>
            <person name="Genoscope - CEA"/>
        </authorList>
    </citation>
    <scope>NUCLEOTIDE SEQUENCE</scope>
    <source>
        <strain evidence="1">S mat+</strain>
    </source>
</reference>
<reference evidence="3" key="3">
    <citation type="journal article" date="2014" name="Genetics">
        <title>Maintaining two mating types: Structure of the mating type locus and its role in heterokaryosis in Podospora anserina.</title>
        <authorList>
            <person name="Grognet P."/>
            <person name="Bidard F."/>
            <person name="Kuchly C."/>
            <person name="Tong L.C.H."/>
            <person name="Coppin E."/>
            <person name="Benkhali J.A."/>
            <person name="Couloux A."/>
            <person name="Wincker P."/>
            <person name="Debuchy R."/>
            <person name="Silar P."/>
        </authorList>
    </citation>
    <scope>GENOME REANNOTATION</scope>
    <source>
        <strain evidence="3">S / ATCC MYA-4624 / DSM 980 / FGSC 10383</strain>
    </source>
</reference>
<reference evidence="1 3" key="1">
    <citation type="journal article" date="2008" name="Genome Biol.">
        <title>The genome sequence of the model ascomycete fungus Podospora anserina.</title>
        <authorList>
            <person name="Espagne E."/>
            <person name="Lespinet O."/>
            <person name="Malagnac F."/>
            <person name="Da Silva C."/>
            <person name="Jaillon O."/>
            <person name="Porcel B.M."/>
            <person name="Couloux A."/>
            <person name="Aury J.-M."/>
            <person name="Segurens B."/>
            <person name="Poulain J."/>
            <person name="Anthouard V."/>
            <person name="Grossetete S."/>
            <person name="Khalili H."/>
            <person name="Coppin E."/>
            <person name="Dequard-Chablat M."/>
            <person name="Picard M."/>
            <person name="Contamine V."/>
            <person name="Arnaise S."/>
            <person name="Bourdais A."/>
            <person name="Berteaux-Lecellier V."/>
            <person name="Gautheret D."/>
            <person name="de Vries R.P."/>
            <person name="Battaglia E."/>
            <person name="Coutinho P.M."/>
            <person name="Danchin E.G.J."/>
            <person name="Henrissat B."/>
            <person name="El Khoury R."/>
            <person name="Sainsard-Chanet A."/>
            <person name="Boivin A."/>
            <person name="Pinan-Lucarre B."/>
            <person name="Sellem C.H."/>
            <person name="Debuchy R."/>
            <person name="Wincker P."/>
            <person name="Weissenbach J."/>
            <person name="Silar P."/>
        </authorList>
    </citation>
    <scope>NUCLEOTIDE SEQUENCE [LARGE SCALE GENOMIC DNA]</scope>
    <source>
        <strain evidence="3">S / ATCC MYA-4624 / DSM 980 / FGSC 10383</strain>
        <strain evidence="1">S mat+</strain>
    </source>
</reference>
<proteinExistence type="predicted"/>
<dbReference type="EMBL" id="CU638744">
    <property type="protein sequence ID" value="CAP71609.1"/>
    <property type="molecule type" value="Genomic_DNA"/>
</dbReference>
<dbReference type="GeneID" id="6194924"/>
<dbReference type="Proteomes" id="UP000001197">
    <property type="component" value="Chromosome 6"/>
</dbReference>
<sequence length="253" mass="27766">MTRNHETGTAYSTTIRTTVSSSCTEVGALRDRQHFIYLSVRLFVTFLSPSLPKLKDNRTTTVPDTMLPTDDQQGKSSISAFAVAKRPPEKISTSTQRGTSALLNPTETTINLQVVAWSGTVATPEPTALVDANLPPNSVDVGVAYINRNRQFELLFMSTNTGYSNWNTVDTAEVNKLAPPDLFTDIACLTLASGADGDDGEEWLLPREQDEEGTIATCFYQSGSKVVKVRWIGELWDTKWDVEWLPIPTGDSG</sequence>
<dbReference type="RefSeq" id="XP_001910474.1">
    <property type="nucleotide sequence ID" value="XM_001910439.1"/>
</dbReference>
<dbReference type="HOGENOM" id="CLU_1098881_0_0_1"/>
<evidence type="ECO:0000313" key="3">
    <source>
        <dbReference type="Proteomes" id="UP000001197"/>
    </source>
</evidence>
<evidence type="ECO:0000313" key="2">
    <source>
        <dbReference type="EMBL" id="CDP31004.1"/>
    </source>
</evidence>
<accession>B2B3C3</accession>
<dbReference type="OrthoDB" id="10503013at2759"/>
<evidence type="ECO:0000313" key="1">
    <source>
        <dbReference type="EMBL" id="CAP71609.1"/>
    </source>
</evidence>
<reference evidence="2" key="4">
    <citation type="submission" date="2015-04" db="EMBL/GenBank/DDBJ databases">
        <title>Maintaining two mating types: Structure of the mating type locus and its role in heterokaryosis in Podospora anserina.</title>
        <authorList>
            <person name="Grognet P."/>
            <person name="Bidard F."/>
            <person name="Kuchly C."/>
            <person name="Chan Ho Tong L."/>
            <person name="Coppin E."/>
            <person name="Ait Benkhali J."/>
            <person name="Couloux A."/>
            <person name="Wincker P."/>
            <person name="Debuchy R."/>
            <person name="Silar P."/>
        </authorList>
    </citation>
    <scope>NUCLEOTIDE SEQUENCE</scope>
</reference>
<name>B2B3C3_PODAN</name>